<sequence length="383" mass="43883">MFGGKTSALSAVYKQLEHVTVLLHPKAKTREYFSQKLRLERALDNWLDCSLSEKKETMTNHMKNSSLKVKDGPRGITMSTISEKSVNPEMKKIQSDQLTMAEVLVSDWLECQSVAPDKRDGDDGDDDDDDDDSDGETGWSSEEDGVSEMSSKNRELWESFLNHSDPYNPLHFFPTEDKVKASDNDHHDDDEEFEKEEPVSRPQKKDETEWSEEEESDWSDEEDLNMSAENRELWESFVNKSDPFDPLCFSCSTGVKVKASENHTASSPTASDVEDNPELNTKERETKVRFSEEVTIHYIEWDAASQAARDGSCWMEMARDRDRFKRRVEQIGEIISPCLTAQHRARVLDRPSNHSDNTEQKAAESGVLCRLPWSFIVPIENHF</sequence>
<evidence type="ECO:0000259" key="14">
    <source>
        <dbReference type="Pfam" id="PF10488"/>
    </source>
</evidence>
<evidence type="ECO:0000313" key="15">
    <source>
        <dbReference type="EMBL" id="KAF4089261.1"/>
    </source>
</evidence>
<dbReference type="PANTHER" id="PTHR16489">
    <property type="entry name" value="GH11727P"/>
    <property type="match status" value="1"/>
</dbReference>
<evidence type="ECO:0000256" key="12">
    <source>
        <dbReference type="ARBA" id="ARBA00031298"/>
    </source>
</evidence>
<evidence type="ECO:0000256" key="5">
    <source>
        <dbReference type="ARBA" id="ARBA00019072"/>
    </source>
</evidence>
<dbReference type="Proteomes" id="UP000593565">
    <property type="component" value="Unassembled WGS sequence"/>
</dbReference>
<accession>A0A7J6B5A6</accession>
<comment type="caution">
    <text evidence="15">The sequence shown here is derived from an EMBL/GenBank/DDBJ whole genome shotgun (WGS) entry which is preliminary data.</text>
</comment>
<feature type="region of interest" description="Disordered" evidence="13">
    <location>
        <begin position="260"/>
        <end position="281"/>
    </location>
</feature>
<reference evidence="15 16" key="1">
    <citation type="submission" date="2020-02" db="EMBL/GenBank/DDBJ databases">
        <title>A chromosome-scale genome assembly of the black bullhead catfish (Ameiurus melas).</title>
        <authorList>
            <person name="Wen M."/>
            <person name="Zham M."/>
            <person name="Cabau C."/>
            <person name="Klopp C."/>
            <person name="Donnadieu C."/>
            <person name="Roques C."/>
            <person name="Bouchez O."/>
            <person name="Lampietro C."/>
            <person name="Jouanno E."/>
            <person name="Herpin A."/>
            <person name="Louis A."/>
            <person name="Berthelot C."/>
            <person name="Parey E."/>
            <person name="Roest-Crollius H."/>
            <person name="Braasch I."/>
            <person name="Postlethwait J."/>
            <person name="Robinson-Rechavi M."/>
            <person name="Echchiki A."/>
            <person name="Begum T."/>
            <person name="Montfort J."/>
            <person name="Schartl M."/>
            <person name="Bobe J."/>
            <person name="Guiguen Y."/>
        </authorList>
    </citation>
    <scope>NUCLEOTIDE SEQUENCE [LARGE SCALE GENOMIC DNA]</scope>
    <source>
        <strain evidence="15">M_S1</strain>
        <tissue evidence="15">Blood</tissue>
    </source>
</reference>
<name>A0A7J6B5A6_AMEME</name>
<dbReference type="GO" id="GO:0034976">
    <property type="term" value="P:response to endoplasmic reticulum stress"/>
    <property type="evidence" value="ECO:0007669"/>
    <property type="project" value="TreeGrafter"/>
</dbReference>
<keyword evidence="8" id="KW-1114">Inhibition of host interferon signaling pathway by virus</keyword>
<keyword evidence="6" id="KW-0945">Host-virus interaction</keyword>
<dbReference type="EMBL" id="JAAGNN010000005">
    <property type="protein sequence ID" value="KAF4089261.1"/>
    <property type="molecule type" value="Genomic_DNA"/>
</dbReference>
<evidence type="ECO:0000256" key="11">
    <source>
        <dbReference type="ARBA" id="ARBA00023280"/>
    </source>
</evidence>
<feature type="region of interest" description="Disordered" evidence="13">
    <location>
        <begin position="172"/>
        <end position="224"/>
    </location>
</feature>
<dbReference type="AlphaFoldDB" id="A0A7J6B5A6"/>
<evidence type="ECO:0000256" key="7">
    <source>
        <dbReference type="ARBA" id="ARBA00022632"/>
    </source>
</evidence>
<evidence type="ECO:0000256" key="2">
    <source>
        <dbReference type="ARBA" id="ARBA00007512"/>
    </source>
</evidence>
<gene>
    <name evidence="15" type="ORF">AMELA_G00064870</name>
</gene>
<evidence type="ECO:0000256" key="13">
    <source>
        <dbReference type="SAM" id="MobiDB-lite"/>
    </source>
</evidence>
<evidence type="ECO:0000256" key="4">
    <source>
        <dbReference type="ARBA" id="ARBA00011204"/>
    </source>
</evidence>
<comment type="similarity">
    <text evidence="2">Belongs to the asfivirus DP71L family.</text>
</comment>
<proteinExistence type="inferred from homology"/>
<keyword evidence="16" id="KW-1185">Reference proteome</keyword>
<comment type="similarity">
    <text evidence="3">Belongs to the PPP1R15 family.</text>
</comment>
<organism evidence="15 16">
    <name type="scientific">Ameiurus melas</name>
    <name type="common">Black bullhead</name>
    <name type="synonym">Silurus melas</name>
    <dbReference type="NCBI Taxonomy" id="219545"/>
    <lineage>
        <taxon>Eukaryota</taxon>
        <taxon>Metazoa</taxon>
        <taxon>Chordata</taxon>
        <taxon>Craniata</taxon>
        <taxon>Vertebrata</taxon>
        <taxon>Euteleostomi</taxon>
        <taxon>Actinopterygii</taxon>
        <taxon>Neopterygii</taxon>
        <taxon>Teleostei</taxon>
        <taxon>Ostariophysi</taxon>
        <taxon>Siluriformes</taxon>
        <taxon>Ictaluridae</taxon>
        <taxon>Ameiurus</taxon>
    </lineage>
</organism>
<dbReference type="GO" id="GO:0051246">
    <property type="term" value="P:regulation of protein metabolic process"/>
    <property type="evidence" value="ECO:0007669"/>
    <property type="project" value="UniProtKB-ARBA"/>
</dbReference>
<evidence type="ECO:0000256" key="10">
    <source>
        <dbReference type="ARBA" id="ARBA00023258"/>
    </source>
</evidence>
<keyword evidence="7" id="KW-1090">Inhibition of host innate immune response by virus</keyword>
<dbReference type="GO" id="GO:0005783">
    <property type="term" value="C:endoplasmic reticulum"/>
    <property type="evidence" value="ECO:0007669"/>
    <property type="project" value="TreeGrafter"/>
</dbReference>
<feature type="compositionally biased region" description="Basic and acidic residues" evidence="13">
    <location>
        <begin position="174"/>
        <end position="187"/>
    </location>
</feature>
<evidence type="ECO:0000256" key="8">
    <source>
        <dbReference type="ARBA" id="ARBA00022830"/>
    </source>
</evidence>
<dbReference type="InterPro" id="IPR051254">
    <property type="entry name" value="PPP1R15"/>
</dbReference>
<keyword evidence="10" id="KW-0922">Interferon antiviral system evasion</keyword>
<comment type="function">
    <text evidence="1">Interacts with the host phosphatase PP1 catalytic subunit (PPP1CB) and recruits it to dephosphorylate EIF2S1/eIF2alpha and therefore restores the host translation that has been shut-down by the host. Also inhibits the EIF2S1/eIF2alpha-ATF4-DDIT3/CHOP pathway.</text>
</comment>
<dbReference type="InterPro" id="IPR019523">
    <property type="entry name" value="Prot_Pase1_reg-su15A/B_C"/>
</dbReference>
<dbReference type="PANTHER" id="PTHR16489:SF12">
    <property type="entry name" value="GH11727P"/>
    <property type="match status" value="1"/>
</dbReference>
<evidence type="ECO:0000313" key="16">
    <source>
        <dbReference type="Proteomes" id="UP000593565"/>
    </source>
</evidence>
<feature type="compositionally biased region" description="Acidic residues" evidence="13">
    <location>
        <begin position="122"/>
        <end position="146"/>
    </location>
</feature>
<dbReference type="GO" id="GO:0019888">
    <property type="term" value="F:protein phosphatase regulator activity"/>
    <property type="evidence" value="ECO:0007669"/>
    <property type="project" value="TreeGrafter"/>
</dbReference>
<feature type="domain" description="Protein phosphatase 1 regulatory subunit 15A/B C-terminal" evidence="14">
    <location>
        <begin position="277"/>
        <end position="350"/>
    </location>
</feature>
<evidence type="ECO:0000256" key="1">
    <source>
        <dbReference type="ARBA" id="ARBA00003756"/>
    </source>
</evidence>
<keyword evidence="11" id="KW-0899">Viral immunoevasion</keyword>
<feature type="compositionally biased region" description="Acidic residues" evidence="13">
    <location>
        <begin position="209"/>
        <end position="224"/>
    </location>
</feature>
<dbReference type="GO" id="GO:0000164">
    <property type="term" value="C:protein phosphatase type 1 complex"/>
    <property type="evidence" value="ECO:0007669"/>
    <property type="project" value="TreeGrafter"/>
</dbReference>
<evidence type="ECO:0000256" key="6">
    <source>
        <dbReference type="ARBA" id="ARBA00022581"/>
    </source>
</evidence>
<evidence type="ECO:0000256" key="9">
    <source>
        <dbReference type="ARBA" id="ARBA00022921"/>
    </source>
</evidence>
<protein>
    <recommendedName>
        <fullName evidence="5">Protein DP71L</fullName>
    </recommendedName>
    <alternativeName>
        <fullName evidence="12">MyD116 homolog</fullName>
    </alternativeName>
</protein>
<comment type="subunit">
    <text evidence="4">Interacts (via C-terminus) with host PPP1CB.</text>
</comment>
<feature type="compositionally biased region" description="Basic and acidic residues" evidence="13">
    <location>
        <begin position="196"/>
        <end position="208"/>
    </location>
</feature>
<keyword evidence="9" id="KW-0426">Late protein</keyword>
<dbReference type="Pfam" id="PF10488">
    <property type="entry name" value="PP1c_bdg"/>
    <property type="match status" value="1"/>
</dbReference>
<evidence type="ECO:0000256" key="3">
    <source>
        <dbReference type="ARBA" id="ARBA00010161"/>
    </source>
</evidence>
<feature type="region of interest" description="Disordered" evidence="13">
    <location>
        <begin position="114"/>
        <end position="152"/>
    </location>
</feature>